<evidence type="ECO:0000313" key="5">
    <source>
        <dbReference type="Proteomes" id="UP000480929"/>
    </source>
</evidence>
<gene>
    <name evidence="3" type="ORF">GKD88_03595</name>
    <name evidence="2" type="ORF">GKE08_04865</name>
</gene>
<accession>A0A6N7S4P2</accession>
<keyword evidence="1" id="KW-0472">Membrane</keyword>
<evidence type="ECO:0000313" key="4">
    <source>
        <dbReference type="Proteomes" id="UP000433575"/>
    </source>
</evidence>
<evidence type="ECO:0000313" key="2">
    <source>
        <dbReference type="EMBL" id="MSA88652.1"/>
    </source>
</evidence>
<keyword evidence="5" id="KW-1185">Reference proteome</keyword>
<dbReference type="GeneID" id="42458406"/>
<organism evidence="2 4">
    <name type="scientific">Holdemania massiliensis</name>
    <dbReference type="NCBI Taxonomy" id="1468449"/>
    <lineage>
        <taxon>Bacteria</taxon>
        <taxon>Bacillati</taxon>
        <taxon>Bacillota</taxon>
        <taxon>Erysipelotrichia</taxon>
        <taxon>Erysipelotrichales</taxon>
        <taxon>Erysipelotrichaceae</taxon>
        <taxon>Holdemania</taxon>
    </lineage>
</organism>
<dbReference type="EMBL" id="WKPJ01000004">
    <property type="protein sequence ID" value="MSA88652.1"/>
    <property type="molecule type" value="Genomic_DNA"/>
</dbReference>
<keyword evidence="1" id="KW-1133">Transmembrane helix</keyword>
<proteinExistence type="predicted"/>
<sequence>MNRGCLITLAAMVTGLGVLTAQLWPALLWAHSSAGLACLTCQMALIAFLLYRHE</sequence>
<dbReference type="Proteomes" id="UP000433575">
    <property type="component" value="Unassembled WGS sequence"/>
</dbReference>
<dbReference type="RefSeq" id="WP_154238153.1">
    <property type="nucleotide sequence ID" value="NZ_AP031450.1"/>
</dbReference>
<dbReference type="OrthoDB" id="9924028at2"/>
<dbReference type="AlphaFoldDB" id="A0A6N7S4P2"/>
<dbReference type="Proteomes" id="UP000480929">
    <property type="component" value="Unassembled WGS sequence"/>
</dbReference>
<reference evidence="4 5" key="1">
    <citation type="journal article" date="2019" name="Nat. Med.">
        <title>A library of human gut bacterial isolates paired with longitudinal multiomics data enables mechanistic microbiome research.</title>
        <authorList>
            <person name="Poyet M."/>
            <person name="Groussin M."/>
            <person name="Gibbons S.M."/>
            <person name="Avila-Pacheco J."/>
            <person name="Jiang X."/>
            <person name="Kearney S.M."/>
            <person name="Perrotta A.R."/>
            <person name="Berdy B."/>
            <person name="Zhao S."/>
            <person name="Lieberman T.D."/>
            <person name="Swanson P.K."/>
            <person name="Smith M."/>
            <person name="Roesemann S."/>
            <person name="Alexander J.E."/>
            <person name="Rich S.A."/>
            <person name="Livny J."/>
            <person name="Vlamakis H."/>
            <person name="Clish C."/>
            <person name="Bullock K."/>
            <person name="Deik A."/>
            <person name="Scott J."/>
            <person name="Pierce K.A."/>
            <person name="Xavier R.J."/>
            <person name="Alm E.J."/>
        </authorList>
    </citation>
    <scope>NUCLEOTIDE SEQUENCE [LARGE SCALE GENOMIC DNA]</scope>
    <source>
        <strain evidence="2 4">BIOML-A4</strain>
        <strain evidence="3 5">BIOML-A5</strain>
    </source>
</reference>
<evidence type="ECO:0000313" key="3">
    <source>
        <dbReference type="EMBL" id="MSC32199.1"/>
    </source>
</evidence>
<comment type="caution">
    <text evidence="2">The sequence shown here is derived from an EMBL/GenBank/DDBJ whole genome shotgun (WGS) entry which is preliminary data.</text>
</comment>
<protein>
    <submittedName>
        <fullName evidence="2">Uncharacterized protein</fullName>
    </submittedName>
</protein>
<feature type="transmembrane region" description="Helical" evidence="1">
    <location>
        <begin position="30"/>
        <end position="51"/>
    </location>
</feature>
<dbReference type="EMBL" id="WKPI01000003">
    <property type="protein sequence ID" value="MSC32199.1"/>
    <property type="molecule type" value="Genomic_DNA"/>
</dbReference>
<name>A0A6N7S4P2_9FIRM</name>
<evidence type="ECO:0000256" key="1">
    <source>
        <dbReference type="SAM" id="Phobius"/>
    </source>
</evidence>
<keyword evidence="1" id="KW-0812">Transmembrane</keyword>